<name>Q11H06_CHESB</name>
<dbReference type="Pfam" id="PF08291">
    <property type="entry name" value="Peptidase_M15_3"/>
    <property type="match status" value="1"/>
</dbReference>
<evidence type="ECO:0000313" key="3">
    <source>
        <dbReference type="EMBL" id="ABG63319.1"/>
    </source>
</evidence>
<organism evidence="3">
    <name type="scientific">Chelativorans sp. (strain BNC1)</name>
    <dbReference type="NCBI Taxonomy" id="266779"/>
    <lineage>
        <taxon>Bacteria</taxon>
        <taxon>Pseudomonadati</taxon>
        <taxon>Pseudomonadota</taxon>
        <taxon>Alphaproteobacteria</taxon>
        <taxon>Hyphomicrobiales</taxon>
        <taxon>Phyllobacteriaceae</taxon>
        <taxon>Chelativorans</taxon>
    </lineage>
</organism>
<feature type="compositionally biased region" description="Low complexity" evidence="1">
    <location>
        <begin position="92"/>
        <end position="110"/>
    </location>
</feature>
<dbReference type="eggNOG" id="COG3108">
    <property type="taxonomic scope" value="Bacteria"/>
</dbReference>
<dbReference type="HOGENOM" id="CLU_595422_0_0_5"/>
<dbReference type="STRING" id="266779.Meso_1926"/>
<dbReference type="KEGG" id="mes:Meso_1926"/>
<protein>
    <submittedName>
        <fullName evidence="3">Peptidase M15A</fullName>
    </submittedName>
</protein>
<dbReference type="InterPro" id="IPR013230">
    <property type="entry name" value="Peptidase_M15A_C"/>
</dbReference>
<dbReference type="Gene3D" id="3.30.1380.10">
    <property type="match status" value="1"/>
</dbReference>
<reference evidence="3" key="1">
    <citation type="submission" date="2006-06" db="EMBL/GenBank/DDBJ databases">
        <title>Complete sequence of chromosome of Chelativorans sp. BNC1.</title>
        <authorList>
            <consortium name="US DOE Joint Genome Institute"/>
            <person name="Copeland A."/>
            <person name="Lucas S."/>
            <person name="Lapidus A."/>
            <person name="Barry K."/>
            <person name="Detter J.C."/>
            <person name="Glavina del Rio T."/>
            <person name="Hammon N."/>
            <person name="Israni S."/>
            <person name="Dalin E."/>
            <person name="Tice H."/>
            <person name="Pitluck S."/>
            <person name="Chertkov O."/>
            <person name="Brettin T."/>
            <person name="Bruce D."/>
            <person name="Han C."/>
            <person name="Tapia R."/>
            <person name="Gilna P."/>
            <person name="Schmutz J."/>
            <person name="Larimer F."/>
            <person name="Land M."/>
            <person name="Hauser L."/>
            <person name="Kyrpides N."/>
            <person name="Mikhailova N."/>
            <person name="Richardson P."/>
        </authorList>
    </citation>
    <scope>NUCLEOTIDE SEQUENCE</scope>
    <source>
        <strain evidence="3">BNC1</strain>
    </source>
</reference>
<feature type="region of interest" description="Disordered" evidence="1">
    <location>
        <begin position="152"/>
        <end position="221"/>
    </location>
</feature>
<dbReference type="AlphaFoldDB" id="Q11H06"/>
<proteinExistence type="predicted"/>
<accession>Q11H06</accession>
<feature type="compositionally biased region" description="Polar residues" evidence="1">
    <location>
        <begin position="254"/>
        <end position="264"/>
    </location>
</feature>
<feature type="region of interest" description="Disordered" evidence="1">
    <location>
        <begin position="240"/>
        <end position="275"/>
    </location>
</feature>
<dbReference type="PROSITE" id="PS51257">
    <property type="entry name" value="PROKAR_LIPOPROTEIN"/>
    <property type="match status" value="1"/>
</dbReference>
<feature type="region of interest" description="Disordered" evidence="1">
    <location>
        <begin position="57"/>
        <end position="140"/>
    </location>
</feature>
<dbReference type="InterPro" id="IPR009045">
    <property type="entry name" value="Zn_M74/Hedgehog-like"/>
</dbReference>
<feature type="domain" description="Peptidase M15A C-terminal" evidence="2">
    <location>
        <begin position="341"/>
        <end position="444"/>
    </location>
</feature>
<feature type="compositionally biased region" description="Basic and acidic residues" evidence="1">
    <location>
        <begin position="165"/>
        <end position="175"/>
    </location>
</feature>
<gene>
    <name evidence="3" type="ordered locus">Meso_1926</name>
</gene>
<evidence type="ECO:0000259" key="2">
    <source>
        <dbReference type="Pfam" id="PF08291"/>
    </source>
</evidence>
<dbReference type="EMBL" id="CP000390">
    <property type="protein sequence ID" value="ABG63319.1"/>
    <property type="molecule type" value="Genomic_DNA"/>
</dbReference>
<sequence length="459" mass="48156">MAASKLASAGNANREYSRAPSFLGVAFACILTASCSVSDSDAQLDLAPASYGSPTLESLNLDTSGAGEGQASLPQNRPQRASDSQPAQTASAANTAELTQAETAQAETTNRPGASAQEGGQEEVPSQSAAPARDNTAPASGKRSLFAGLFSSPAATPADAQQKTVSDEAEKKVGAEEAESQPVAAADTASPQPKAEKTASEAPVVQDGQNPAKQTAAVTEQQSLSQKRGFLSAFFGSSAAKPQVPFPSEEDQTAKTNAAESQPSAEVKAGEKEKSAKPIITLASTSPTQAAMYSMDALPGVRPGEQLFEIRLGTLNDDGDVDIYEQEEGYYQVASAAGLARLAPNGLLKQRESVDVSCFKPKLVHVLKTIERRFGKRVVVTSGYRSPAYNRRVRGAPRSQHMNCAAADIVVEGVSKWELAQFARSLPGRGGVGTYCHTNAVHVDVGPERDWNWRCGRRG</sequence>
<feature type="compositionally biased region" description="Polar residues" evidence="1">
    <location>
        <begin position="207"/>
        <end position="221"/>
    </location>
</feature>
<evidence type="ECO:0000256" key="1">
    <source>
        <dbReference type="SAM" id="MobiDB-lite"/>
    </source>
</evidence>
<dbReference type="SUPFAM" id="SSF55166">
    <property type="entry name" value="Hedgehog/DD-peptidase"/>
    <property type="match status" value="1"/>
</dbReference>
<feature type="compositionally biased region" description="Polar residues" evidence="1">
    <location>
        <begin position="72"/>
        <end position="91"/>
    </location>
</feature>